<dbReference type="AlphaFoldDB" id="A0A644Y5R8"/>
<dbReference type="Pfam" id="PF00480">
    <property type="entry name" value="ROK"/>
    <property type="match status" value="1"/>
</dbReference>
<dbReference type="InterPro" id="IPR036390">
    <property type="entry name" value="WH_DNA-bd_sf"/>
</dbReference>
<name>A0A644Y5R8_9ZZZZ</name>
<dbReference type="PANTHER" id="PTHR18964:SF149">
    <property type="entry name" value="BIFUNCTIONAL UDP-N-ACETYLGLUCOSAMINE 2-EPIMERASE_N-ACETYLMANNOSAMINE KINASE"/>
    <property type="match status" value="1"/>
</dbReference>
<dbReference type="Gene3D" id="1.10.10.10">
    <property type="entry name" value="Winged helix-like DNA-binding domain superfamily/Winged helix DNA-binding domain"/>
    <property type="match status" value="1"/>
</dbReference>
<gene>
    <name evidence="2" type="ORF">SDC9_70379</name>
</gene>
<dbReference type="SUPFAM" id="SSF53067">
    <property type="entry name" value="Actin-like ATPase domain"/>
    <property type="match status" value="2"/>
</dbReference>
<evidence type="ECO:0000256" key="1">
    <source>
        <dbReference type="SAM" id="Phobius"/>
    </source>
</evidence>
<feature type="transmembrane region" description="Helical" evidence="1">
    <location>
        <begin position="123"/>
        <end position="147"/>
    </location>
</feature>
<keyword evidence="1" id="KW-0472">Membrane</keyword>
<keyword evidence="1" id="KW-0812">Transmembrane</keyword>
<reference evidence="2" key="1">
    <citation type="submission" date="2019-08" db="EMBL/GenBank/DDBJ databases">
        <authorList>
            <person name="Kucharzyk K."/>
            <person name="Murdoch R.W."/>
            <person name="Higgins S."/>
            <person name="Loffler F."/>
        </authorList>
    </citation>
    <scope>NUCLEOTIDE SEQUENCE</scope>
</reference>
<keyword evidence="1" id="KW-1133">Transmembrane helix</keyword>
<sequence length="336" mass="38264">MEGGNAKQIKQLNKDVLRKLLKGKSYRTKPELAELSGLSVVTVNSLIKELIEDNEVRELNEAKSTGGRRAKQFKYNENFKHFLVVCLSNEEERECIHLGVANALGDIIFEEKHRFPTLSVENMLALMTIILIKFPIISFIAVGIPGLEIEKQLRIMDFKLFRNVNLREIISERFSLPVFIENDVNAAVYGYCKGKGIFNHQCVVGVYYPSTKPFVLPGAGIYLKGEIYSGKNGIAGEIGHLPLKTAIQEYQFIGAKELERNLFETVLSLESVLDPDTFLIYGNDFSDDNIERLKTFVLRFFPSITLPEVILRNDFSKDFTEGIRKRGLVYLNEHYK</sequence>
<dbReference type="InterPro" id="IPR043129">
    <property type="entry name" value="ATPase_NBD"/>
</dbReference>
<accession>A0A644Y5R8</accession>
<dbReference type="Gene3D" id="3.30.420.40">
    <property type="match status" value="2"/>
</dbReference>
<dbReference type="PANTHER" id="PTHR18964">
    <property type="entry name" value="ROK (REPRESSOR, ORF, KINASE) FAMILY"/>
    <property type="match status" value="1"/>
</dbReference>
<dbReference type="CDD" id="cd23763">
    <property type="entry name" value="ASKHA_ATPase_ROK"/>
    <property type="match status" value="1"/>
</dbReference>
<dbReference type="SUPFAM" id="SSF46785">
    <property type="entry name" value="Winged helix' DNA-binding domain"/>
    <property type="match status" value="1"/>
</dbReference>
<protein>
    <submittedName>
        <fullName evidence="2">Uncharacterized protein</fullName>
    </submittedName>
</protein>
<dbReference type="InterPro" id="IPR036388">
    <property type="entry name" value="WH-like_DNA-bd_sf"/>
</dbReference>
<dbReference type="InterPro" id="IPR000600">
    <property type="entry name" value="ROK"/>
</dbReference>
<proteinExistence type="predicted"/>
<evidence type="ECO:0000313" key="2">
    <source>
        <dbReference type="EMBL" id="MPM23902.1"/>
    </source>
</evidence>
<organism evidence="2">
    <name type="scientific">bioreactor metagenome</name>
    <dbReference type="NCBI Taxonomy" id="1076179"/>
    <lineage>
        <taxon>unclassified sequences</taxon>
        <taxon>metagenomes</taxon>
        <taxon>ecological metagenomes</taxon>
    </lineage>
</organism>
<comment type="caution">
    <text evidence="2">The sequence shown here is derived from an EMBL/GenBank/DDBJ whole genome shotgun (WGS) entry which is preliminary data.</text>
</comment>
<dbReference type="EMBL" id="VSSQ01004139">
    <property type="protein sequence ID" value="MPM23902.1"/>
    <property type="molecule type" value="Genomic_DNA"/>
</dbReference>